<proteinExistence type="predicted"/>
<keyword evidence="4" id="KW-1185">Reference proteome</keyword>
<keyword evidence="2" id="KW-1133">Transmembrane helix</keyword>
<feature type="region of interest" description="Disordered" evidence="1">
    <location>
        <begin position="326"/>
        <end position="345"/>
    </location>
</feature>
<evidence type="ECO:0000313" key="4">
    <source>
        <dbReference type="Proteomes" id="UP000250369"/>
    </source>
</evidence>
<dbReference type="OrthoDB" id="2881381at2"/>
<organism evidence="3 4">
    <name type="scientific">Paenibacillus contaminans</name>
    <dbReference type="NCBI Taxonomy" id="450362"/>
    <lineage>
        <taxon>Bacteria</taxon>
        <taxon>Bacillati</taxon>
        <taxon>Bacillota</taxon>
        <taxon>Bacilli</taxon>
        <taxon>Bacillales</taxon>
        <taxon>Paenibacillaceae</taxon>
        <taxon>Paenibacillus</taxon>
    </lineage>
</organism>
<evidence type="ECO:0000313" key="3">
    <source>
        <dbReference type="EMBL" id="RAV11504.1"/>
    </source>
</evidence>
<dbReference type="Proteomes" id="UP000250369">
    <property type="component" value="Unassembled WGS sequence"/>
</dbReference>
<sequence>MKPNEYPWYDRLKDGPFGRERKPTERQLLEIEKRIASRSGGRRRRPAFLPIAACVIILATGVGLFTVHKQYGKFEIGKSDGRSIVSGHGSRPLEVTRQPSSHNKYPSYSTIEDRMLNSIDNFNTVKGSYRQFEHGVTQEVEFEIAEGDSPGSYVRVKKTDSSEYTEWVSDGQYVLQLDSQKKEYIRHLSGGPPVKPEGPRYYKDERGNNNWVGRGDPARTSVAKEVILPSNFTFWMIDADTLQPTYSITGTETFLGRNAVILEGALGDYIGSKFKATGYKYWIDSETGILLKLQLTDDQNQIPFSIEMQSIEIDIGVDRTKFSTEEPVGWEDKSSGRGAVQIDGS</sequence>
<accession>A0A329LUX6</accession>
<comment type="caution">
    <text evidence="3">The sequence shown here is derived from an EMBL/GenBank/DDBJ whole genome shotgun (WGS) entry which is preliminary data.</text>
</comment>
<reference evidence="3 4" key="1">
    <citation type="journal article" date="2009" name="Int. J. Syst. Evol. Microbiol.">
        <title>Paenibacillus contaminans sp. nov., isolated from a contaminated laboratory plate.</title>
        <authorList>
            <person name="Chou J.H."/>
            <person name="Lee J.H."/>
            <person name="Lin M.C."/>
            <person name="Chang P.S."/>
            <person name="Arun A.B."/>
            <person name="Young C.C."/>
            <person name="Chen W.M."/>
        </authorList>
    </citation>
    <scope>NUCLEOTIDE SEQUENCE [LARGE SCALE GENOMIC DNA]</scope>
    <source>
        <strain evidence="3 4">CKOBP-6</strain>
    </source>
</reference>
<feature type="compositionally biased region" description="Basic and acidic residues" evidence="1">
    <location>
        <begin position="326"/>
        <end position="335"/>
    </location>
</feature>
<protein>
    <recommendedName>
        <fullName evidence="5">MucB/RseB N-terminal domain-containing protein</fullName>
    </recommendedName>
</protein>
<evidence type="ECO:0000256" key="1">
    <source>
        <dbReference type="SAM" id="MobiDB-lite"/>
    </source>
</evidence>
<name>A0A329LUX6_9BACL</name>
<dbReference type="EMBL" id="QMFB01000037">
    <property type="protein sequence ID" value="RAV11504.1"/>
    <property type="molecule type" value="Genomic_DNA"/>
</dbReference>
<keyword evidence="2" id="KW-0812">Transmembrane</keyword>
<dbReference type="Gene3D" id="2.50.20.10">
    <property type="entry name" value="Lipoprotein localisation LolA/LolB/LppX"/>
    <property type="match status" value="1"/>
</dbReference>
<evidence type="ECO:0008006" key="5">
    <source>
        <dbReference type="Google" id="ProtNLM"/>
    </source>
</evidence>
<gene>
    <name evidence="3" type="ORF">DQG23_36290</name>
</gene>
<evidence type="ECO:0000256" key="2">
    <source>
        <dbReference type="SAM" id="Phobius"/>
    </source>
</evidence>
<feature type="region of interest" description="Disordered" evidence="1">
    <location>
        <begin position="85"/>
        <end position="104"/>
    </location>
</feature>
<keyword evidence="2" id="KW-0472">Membrane</keyword>
<dbReference type="RefSeq" id="WP_113035932.1">
    <property type="nucleotide sequence ID" value="NZ_QMFB01000037.1"/>
</dbReference>
<dbReference type="AlphaFoldDB" id="A0A329LUX6"/>
<feature type="transmembrane region" description="Helical" evidence="2">
    <location>
        <begin position="47"/>
        <end position="67"/>
    </location>
</feature>